<name>A0A5E4CH34_MARMO</name>
<organism evidence="1 2">
    <name type="scientific">Marmota monax</name>
    <name type="common">Woodchuck</name>
    <dbReference type="NCBI Taxonomy" id="9995"/>
    <lineage>
        <taxon>Eukaryota</taxon>
        <taxon>Metazoa</taxon>
        <taxon>Chordata</taxon>
        <taxon>Craniata</taxon>
        <taxon>Vertebrata</taxon>
        <taxon>Euteleostomi</taxon>
        <taxon>Mammalia</taxon>
        <taxon>Eutheria</taxon>
        <taxon>Euarchontoglires</taxon>
        <taxon>Glires</taxon>
        <taxon>Rodentia</taxon>
        <taxon>Sciuromorpha</taxon>
        <taxon>Sciuridae</taxon>
        <taxon>Xerinae</taxon>
        <taxon>Marmotini</taxon>
        <taxon>Marmota</taxon>
    </lineage>
</organism>
<evidence type="ECO:0000313" key="1">
    <source>
        <dbReference type="EMBL" id="VTJ81128.1"/>
    </source>
</evidence>
<proteinExistence type="predicted"/>
<feature type="non-terminal residue" evidence="1">
    <location>
        <position position="1"/>
    </location>
</feature>
<accession>A0A5E4CH34</accession>
<protein>
    <submittedName>
        <fullName evidence="1">Uncharacterized protein</fullName>
    </submittedName>
</protein>
<evidence type="ECO:0000313" key="2">
    <source>
        <dbReference type="Proteomes" id="UP000335636"/>
    </source>
</evidence>
<dbReference type="EMBL" id="CABDUW010001389">
    <property type="protein sequence ID" value="VTJ81128.1"/>
    <property type="molecule type" value="Genomic_DNA"/>
</dbReference>
<comment type="caution">
    <text evidence="1">The sequence shown here is derived from an EMBL/GenBank/DDBJ whole genome shotgun (WGS) entry which is preliminary data.</text>
</comment>
<gene>
    <name evidence="1" type="ORF">MONAX_5E031051</name>
</gene>
<keyword evidence="2" id="KW-1185">Reference proteome</keyword>
<dbReference type="Proteomes" id="UP000335636">
    <property type="component" value="Unassembled WGS sequence"/>
</dbReference>
<sequence length="104" mass="10895">AAASARDVDCLSGIYLPSSFQTGSWLLDHCQESNSGHSPLCPVAVSLWEAFPASANQWAASLLPANQWEESPLSANHPVGSLGRTSSPVCPAAEELAECVRASE</sequence>
<reference evidence="1" key="1">
    <citation type="submission" date="2019-04" db="EMBL/GenBank/DDBJ databases">
        <authorList>
            <person name="Alioto T."/>
            <person name="Alioto T."/>
        </authorList>
    </citation>
    <scope>NUCLEOTIDE SEQUENCE [LARGE SCALE GENOMIC DNA]</scope>
</reference>
<dbReference type="AlphaFoldDB" id="A0A5E4CH34"/>